<evidence type="ECO:0000313" key="12">
    <source>
        <dbReference type="EMBL" id="MBC8596160.1"/>
    </source>
</evidence>
<dbReference type="PROSITE" id="PS00194">
    <property type="entry name" value="THIOREDOXIN_1"/>
    <property type="match status" value="1"/>
</dbReference>
<dbReference type="Gene3D" id="3.40.30.10">
    <property type="entry name" value="Glutaredoxin"/>
    <property type="match status" value="1"/>
</dbReference>
<organism evidence="12 13">
    <name type="scientific">Qingrenia yutianensis</name>
    <dbReference type="NCBI Taxonomy" id="2763676"/>
    <lineage>
        <taxon>Bacteria</taxon>
        <taxon>Bacillati</taxon>
        <taxon>Bacillota</taxon>
        <taxon>Clostridia</taxon>
        <taxon>Eubacteriales</taxon>
        <taxon>Oscillospiraceae</taxon>
        <taxon>Qingrenia</taxon>
    </lineage>
</organism>
<dbReference type="PANTHER" id="PTHR45663">
    <property type="entry name" value="GEO12009P1"/>
    <property type="match status" value="1"/>
</dbReference>
<keyword evidence="13" id="KW-1185">Reference proteome</keyword>
<evidence type="ECO:0000313" key="13">
    <source>
        <dbReference type="Proteomes" id="UP000647416"/>
    </source>
</evidence>
<dbReference type="InterPro" id="IPR017937">
    <property type="entry name" value="Thioredoxin_CS"/>
</dbReference>
<evidence type="ECO:0000259" key="11">
    <source>
        <dbReference type="PROSITE" id="PS51352"/>
    </source>
</evidence>
<keyword evidence="6 10" id="KW-0676">Redox-active center</keyword>
<sequence>MAGKYVTLLTNDNFEEIISNADKPVLVDFYADWCGPCQMLAPIIDEIAEELKDEAIVCKLNVDEARDIAVEFRVATIPTLMVFKNGENTETVIGTRPKDEIIALLK</sequence>
<dbReference type="EMBL" id="JACRTE010000004">
    <property type="protein sequence ID" value="MBC8596160.1"/>
    <property type="molecule type" value="Genomic_DNA"/>
</dbReference>
<dbReference type="Proteomes" id="UP000647416">
    <property type="component" value="Unassembled WGS sequence"/>
</dbReference>
<feature type="site" description="Contributes to redox potential value" evidence="9">
    <location>
        <position position="36"/>
    </location>
</feature>
<reference evidence="12" key="1">
    <citation type="submission" date="2020-08" db="EMBL/GenBank/DDBJ databases">
        <title>Genome public.</title>
        <authorList>
            <person name="Liu C."/>
            <person name="Sun Q."/>
        </authorList>
    </citation>
    <scope>NUCLEOTIDE SEQUENCE</scope>
    <source>
        <strain evidence="12">NSJ-50</strain>
    </source>
</reference>
<evidence type="ECO:0000256" key="7">
    <source>
        <dbReference type="NCBIfam" id="TIGR01068"/>
    </source>
</evidence>
<evidence type="ECO:0000256" key="5">
    <source>
        <dbReference type="ARBA" id="ARBA00023157"/>
    </source>
</evidence>
<dbReference type="PANTHER" id="PTHR45663:SF11">
    <property type="entry name" value="GEO12009P1"/>
    <property type="match status" value="1"/>
</dbReference>
<dbReference type="InterPro" id="IPR005746">
    <property type="entry name" value="Thioredoxin"/>
</dbReference>
<dbReference type="PRINTS" id="PR00421">
    <property type="entry name" value="THIOREDOXIN"/>
</dbReference>
<keyword evidence="4" id="KW-0249">Electron transport</keyword>
<gene>
    <name evidence="12" type="primary">trxA</name>
    <name evidence="12" type="ORF">H8706_04660</name>
</gene>
<evidence type="ECO:0000256" key="1">
    <source>
        <dbReference type="ARBA" id="ARBA00008987"/>
    </source>
</evidence>
<dbReference type="InterPro" id="IPR036249">
    <property type="entry name" value="Thioredoxin-like_sf"/>
</dbReference>
<protein>
    <recommendedName>
        <fullName evidence="2 7">Thioredoxin</fullName>
    </recommendedName>
</protein>
<comment type="caution">
    <text evidence="12">The sequence shown here is derived from an EMBL/GenBank/DDBJ whole genome shotgun (WGS) entry which is preliminary data.</text>
</comment>
<dbReference type="InterPro" id="IPR013766">
    <property type="entry name" value="Thioredoxin_domain"/>
</dbReference>
<dbReference type="FunFam" id="3.40.30.10:FF:000001">
    <property type="entry name" value="Thioredoxin"/>
    <property type="match status" value="1"/>
</dbReference>
<feature type="active site" description="Nucleophile" evidence="9">
    <location>
        <position position="34"/>
    </location>
</feature>
<evidence type="ECO:0000256" key="3">
    <source>
        <dbReference type="ARBA" id="ARBA00022448"/>
    </source>
</evidence>
<dbReference type="PIRSF" id="PIRSF000077">
    <property type="entry name" value="Thioredoxin"/>
    <property type="match status" value="1"/>
</dbReference>
<dbReference type="GO" id="GO:0015035">
    <property type="term" value="F:protein-disulfide reductase activity"/>
    <property type="evidence" value="ECO:0007669"/>
    <property type="project" value="UniProtKB-UniRule"/>
</dbReference>
<feature type="site" description="Deprotonates C-terminal active site Cys" evidence="9">
    <location>
        <position position="28"/>
    </location>
</feature>
<name>A0A926IT36_9FIRM</name>
<dbReference type="NCBIfam" id="TIGR01068">
    <property type="entry name" value="thioredoxin"/>
    <property type="match status" value="1"/>
</dbReference>
<evidence type="ECO:0000256" key="9">
    <source>
        <dbReference type="PIRSR" id="PIRSR000077-1"/>
    </source>
</evidence>
<dbReference type="PROSITE" id="PS51352">
    <property type="entry name" value="THIOREDOXIN_2"/>
    <property type="match status" value="1"/>
</dbReference>
<keyword evidence="3" id="KW-0813">Transport</keyword>
<dbReference type="CDD" id="cd02947">
    <property type="entry name" value="TRX_family"/>
    <property type="match status" value="1"/>
</dbReference>
<proteinExistence type="inferred from homology"/>
<comment type="similarity">
    <text evidence="1 8">Belongs to the thioredoxin family.</text>
</comment>
<keyword evidence="5 10" id="KW-1015">Disulfide bond</keyword>
<evidence type="ECO:0000256" key="2">
    <source>
        <dbReference type="ARBA" id="ARBA00020570"/>
    </source>
</evidence>
<dbReference type="AlphaFoldDB" id="A0A926IT36"/>
<evidence type="ECO:0000256" key="10">
    <source>
        <dbReference type="PIRSR" id="PIRSR000077-4"/>
    </source>
</evidence>
<feature type="active site" description="Nucleophile" evidence="9">
    <location>
        <position position="37"/>
    </location>
</feature>
<dbReference type="Pfam" id="PF00085">
    <property type="entry name" value="Thioredoxin"/>
    <property type="match status" value="1"/>
</dbReference>
<feature type="domain" description="Thioredoxin" evidence="11">
    <location>
        <begin position="1"/>
        <end position="106"/>
    </location>
</feature>
<feature type="disulfide bond" description="Redox-active" evidence="10">
    <location>
        <begin position="34"/>
        <end position="37"/>
    </location>
</feature>
<evidence type="ECO:0000256" key="4">
    <source>
        <dbReference type="ARBA" id="ARBA00022982"/>
    </source>
</evidence>
<dbReference type="GO" id="GO:0005737">
    <property type="term" value="C:cytoplasm"/>
    <property type="evidence" value="ECO:0007669"/>
    <property type="project" value="TreeGrafter"/>
</dbReference>
<evidence type="ECO:0000256" key="8">
    <source>
        <dbReference type="PIRNR" id="PIRNR000077"/>
    </source>
</evidence>
<evidence type="ECO:0000256" key="6">
    <source>
        <dbReference type="ARBA" id="ARBA00023284"/>
    </source>
</evidence>
<accession>A0A926IT36</accession>
<dbReference type="SUPFAM" id="SSF52833">
    <property type="entry name" value="Thioredoxin-like"/>
    <property type="match status" value="1"/>
</dbReference>
<feature type="site" description="Contributes to redox potential value" evidence="9">
    <location>
        <position position="35"/>
    </location>
</feature>